<dbReference type="InterPro" id="IPR029063">
    <property type="entry name" value="SAM-dependent_MTases_sf"/>
</dbReference>
<comment type="caution">
    <text evidence="2">The sequence shown here is derived from an EMBL/GenBank/DDBJ whole genome shotgun (WGS) entry which is preliminary data.</text>
</comment>
<dbReference type="PANTHER" id="PTHR37426:SF1">
    <property type="entry name" value="RIBOSOMAL RNA LARGE SUBUNIT METHYLTRANSFERASE J"/>
    <property type="match status" value="1"/>
</dbReference>
<dbReference type="RefSeq" id="WP_036710047.1">
    <property type="nucleotide sequence ID" value="NZ_JRKQ01000053.1"/>
</dbReference>
<feature type="active site" description="Proton acceptor" evidence="1">
    <location>
        <position position="160"/>
    </location>
</feature>
<dbReference type="AlphaFoldDB" id="A0A099GH74"/>
<keyword evidence="1" id="KW-0808">Transferase</keyword>
<feature type="site" description="Interaction with substrate rRNA" evidence="1">
    <location>
        <position position="4"/>
    </location>
</feature>
<dbReference type="GO" id="GO:0036307">
    <property type="term" value="F:23S rRNA (adenine(2030)-N(6))-methyltransferase activity"/>
    <property type="evidence" value="ECO:0007669"/>
    <property type="project" value="UniProtKB-UniRule"/>
</dbReference>
<dbReference type="GO" id="GO:0003723">
    <property type="term" value="F:RNA binding"/>
    <property type="evidence" value="ECO:0007669"/>
    <property type="project" value="UniProtKB-UniRule"/>
</dbReference>
<dbReference type="EC" id="2.1.1.266" evidence="1"/>
<comment type="function">
    <text evidence="1">Specifically methylates the adenine in position 2030 of 23S rRNA.</text>
</comment>
<proteinExistence type="inferred from homology"/>
<reference evidence="2 3" key="2">
    <citation type="submission" date="2014-10" db="EMBL/GenBank/DDBJ databases">
        <title>Paracoccus sanguinis sp. nov., isolated from clinical specimens of New York State patients.</title>
        <authorList>
            <person name="Mingle L.A."/>
            <person name="Cole J.A."/>
            <person name="Lapierre P."/>
            <person name="Musser K.A."/>
        </authorList>
    </citation>
    <scope>NUCLEOTIDE SEQUENCE [LARGE SCALE GENOMIC DNA]</scope>
    <source>
        <strain evidence="2 3">5503</strain>
    </source>
</reference>
<organism evidence="2 3">
    <name type="scientific">Paracoccus sanguinis</name>
    <dbReference type="NCBI Taxonomy" id="1545044"/>
    <lineage>
        <taxon>Bacteria</taxon>
        <taxon>Pseudomonadati</taxon>
        <taxon>Pseudomonadota</taxon>
        <taxon>Alphaproteobacteria</taxon>
        <taxon>Rhodobacterales</taxon>
        <taxon>Paracoccaceae</taxon>
        <taxon>Paracoccus</taxon>
    </lineage>
</organism>
<comment type="subunit">
    <text evidence="1">Monomer.</text>
</comment>
<name>A0A099GH74_9RHOB</name>
<dbReference type="EMBL" id="JRKQ01000053">
    <property type="protein sequence ID" value="KGJ22011.1"/>
    <property type="molecule type" value="Genomic_DNA"/>
</dbReference>
<feature type="binding site" evidence="1">
    <location>
        <begin position="139"/>
        <end position="140"/>
    </location>
    <ligand>
        <name>S-adenosyl-L-methionine</name>
        <dbReference type="ChEBI" id="CHEBI:59789"/>
    </ligand>
</feature>
<comment type="catalytic activity">
    <reaction evidence="1">
        <text>adenosine(2030) in 23S rRNA + S-adenosyl-L-methionine = N(6)-methyladenosine(2030) in 23S rRNA + S-adenosyl-L-homocysteine + H(+)</text>
        <dbReference type="Rhea" id="RHEA:43736"/>
        <dbReference type="Rhea" id="RHEA-COMP:10668"/>
        <dbReference type="Rhea" id="RHEA-COMP:10669"/>
        <dbReference type="ChEBI" id="CHEBI:15378"/>
        <dbReference type="ChEBI" id="CHEBI:57856"/>
        <dbReference type="ChEBI" id="CHEBI:59789"/>
        <dbReference type="ChEBI" id="CHEBI:74411"/>
        <dbReference type="ChEBI" id="CHEBI:74449"/>
        <dbReference type="EC" id="2.1.1.266"/>
    </reaction>
</comment>
<dbReference type="PANTHER" id="PTHR37426">
    <property type="entry name" value="RIBOSOMAL RNA LARGE SUBUNIT METHYLTRANSFERASE J"/>
    <property type="match status" value="1"/>
</dbReference>
<dbReference type="Gene3D" id="3.40.50.150">
    <property type="entry name" value="Vaccinia Virus protein VP39"/>
    <property type="match status" value="1"/>
</dbReference>
<keyword evidence="1" id="KW-0698">rRNA processing</keyword>
<accession>A0A099GH74</accession>
<dbReference type="Pfam" id="PF04378">
    <property type="entry name" value="RsmJ"/>
    <property type="match status" value="1"/>
</dbReference>
<keyword evidence="1" id="KW-0694">RNA-binding</keyword>
<keyword evidence="1" id="KW-0949">S-adenosyl-L-methionine</keyword>
<feature type="binding site" evidence="1">
    <location>
        <position position="117"/>
    </location>
    <ligand>
        <name>S-adenosyl-L-methionine</name>
        <dbReference type="ChEBI" id="CHEBI:59789"/>
    </ligand>
</feature>
<dbReference type="InterPro" id="IPR007473">
    <property type="entry name" value="RlmJ"/>
</dbReference>
<dbReference type="GO" id="GO:0005829">
    <property type="term" value="C:cytosol"/>
    <property type="evidence" value="ECO:0007669"/>
    <property type="project" value="TreeGrafter"/>
</dbReference>
<dbReference type="Proteomes" id="UP000029858">
    <property type="component" value="Unassembled WGS sequence"/>
</dbReference>
<evidence type="ECO:0000313" key="3">
    <source>
        <dbReference type="Proteomes" id="UP000029858"/>
    </source>
</evidence>
<keyword evidence="1" id="KW-0489">Methyltransferase</keyword>
<feature type="binding site" evidence="1">
    <location>
        <position position="19"/>
    </location>
    <ligand>
        <name>S-adenosyl-L-methionine</name>
        <dbReference type="ChEBI" id="CHEBI:59789"/>
    </ligand>
</feature>
<evidence type="ECO:0000256" key="1">
    <source>
        <dbReference type="HAMAP-Rule" id="MF_00934"/>
    </source>
</evidence>
<feature type="binding site" evidence="1">
    <location>
        <position position="42"/>
    </location>
    <ligand>
        <name>S-adenosyl-L-methionine</name>
        <dbReference type="ChEBI" id="CHEBI:59789"/>
    </ligand>
</feature>
<dbReference type="HAMAP" id="MF_00934">
    <property type="entry name" value="23SrRNA_methyltr_J"/>
    <property type="match status" value="1"/>
</dbReference>
<reference evidence="2 3" key="1">
    <citation type="submission" date="2014-09" db="EMBL/GenBank/DDBJ databases">
        <authorList>
            <person name="McGinnis J.M."/>
            <person name="Wolfgang W.J."/>
        </authorList>
    </citation>
    <scope>NUCLEOTIDE SEQUENCE [LARGE SCALE GENOMIC DNA]</scope>
    <source>
        <strain evidence="2 3">5503</strain>
    </source>
</reference>
<sequence>MLSYQHLYHAGNLADVHKHALLAVALARMVEKPKPLSYLETHAGRGLYDLGAPEARRTGEAAAGITRALAEGWLPEGHPLRTALEAVRAAHGPDAYPGSPLVAGALLRPGDRAHLAELHPAEFAALAAMAGFADLRHEDGFVMANAALPPTPRRGLLLIDPSYEVKADYDRLPGWIGRMAGKWNVGVIALWYPILSDARHRPMAEALAAAHPEALRSEVRFPPARPGHGMVGSGMVVLNPPFGLEVEAARLAALYAGL</sequence>
<dbReference type="GO" id="GO:0070475">
    <property type="term" value="P:rRNA base methylation"/>
    <property type="evidence" value="ECO:0007669"/>
    <property type="project" value="UniProtKB-UniRule"/>
</dbReference>
<gene>
    <name evidence="1" type="primary">rlmJ</name>
    <name evidence="2" type="ORF">IX56_10645</name>
</gene>
<comment type="similarity">
    <text evidence="1">Belongs to the RlmJ family.</text>
</comment>
<dbReference type="SUPFAM" id="SSF53335">
    <property type="entry name" value="S-adenosyl-L-methionine-dependent methyltransferases"/>
    <property type="match status" value="1"/>
</dbReference>
<feature type="binding site" evidence="1">
    <location>
        <position position="160"/>
    </location>
    <ligand>
        <name>S-adenosyl-L-methionine</name>
        <dbReference type="ChEBI" id="CHEBI:59789"/>
    </ligand>
</feature>
<evidence type="ECO:0000313" key="2">
    <source>
        <dbReference type="EMBL" id="KGJ22011.1"/>
    </source>
</evidence>
<protein>
    <recommendedName>
        <fullName evidence="1">Ribosomal RNA large subunit methyltransferase J</fullName>
        <ecNumber evidence="1">2.1.1.266</ecNumber>
    </recommendedName>
    <alternativeName>
        <fullName evidence="1">23S rRNA (adenine(2030)-N6)-methyltransferase</fullName>
    </alternativeName>
    <alternativeName>
        <fullName evidence="1">23S rRNA m6A2030 methyltransferase</fullName>
    </alternativeName>
</protein>
<feature type="binding site" evidence="1">
    <location>
        <position position="99"/>
    </location>
    <ligand>
        <name>S-adenosyl-L-methionine</name>
        <dbReference type="ChEBI" id="CHEBI:59789"/>
    </ligand>
</feature>